<evidence type="ECO:0000313" key="6">
    <source>
        <dbReference type="EMBL" id="MBU9710588.1"/>
    </source>
</evidence>
<evidence type="ECO:0000259" key="5">
    <source>
        <dbReference type="Pfam" id="PF08281"/>
    </source>
</evidence>
<dbReference type="NCBIfam" id="TIGR02937">
    <property type="entry name" value="sigma70-ECF"/>
    <property type="match status" value="1"/>
</dbReference>
<proteinExistence type="predicted"/>
<name>A0ABS6JE20_9BACI</name>
<protein>
    <submittedName>
        <fullName evidence="6">RNA polymerase sigma factor</fullName>
    </submittedName>
</protein>
<organism evidence="6 7">
    <name type="scientific">Evansella tamaricis</name>
    <dbReference type="NCBI Taxonomy" id="2069301"/>
    <lineage>
        <taxon>Bacteria</taxon>
        <taxon>Bacillati</taxon>
        <taxon>Bacillota</taxon>
        <taxon>Bacilli</taxon>
        <taxon>Bacillales</taxon>
        <taxon>Bacillaceae</taxon>
        <taxon>Evansella</taxon>
    </lineage>
</organism>
<dbReference type="PANTHER" id="PTHR43133:SF60">
    <property type="entry name" value="RNA POLYMERASE SIGMA FACTOR SIGV"/>
    <property type="match status" value="1"/>
</dbReference>
<gene>
    <name evidence="6" type="ORF">KS419_02375</name>
</gene>
<reference evidence="6 7" key="1">
    <citation type="submission" date="2021-06" db="EMBL/GenBank/DDBJ databases">
        <title>Bacillus sp. RD4P76, an endophyte from a halophyte.</title>
        <authorList>
            <person name="Sun J.-Q."/>
        </authorList>
    </citation>
    <scope>NUCLEOTIDE SEQUENCE [LARGE SCALE GENOMIC DNA]</scope>
    <source>
        <strain evidence="6 7">CGMCC 1.15917</strain>
    </source>
</reference>
<feature type="domain" description="RNA polymerase sigma factor 70 region 4 type 2" evidence="5">
    <location>
        <begin position="104"/>
        <end position="155"/>
    </location>
</feature>
<evidence type="ECO:0000256" key="3">
    <source>
        <dbReference type="ARBA" id="ARBA00023163"/>
    </source>
</evidence>
<sequence>MRQQVNDWYHDYSNDIYQYIFFMIRDHDLAKDFMQDTFLKAYNSHHLFQGENARGWLFRIARNVTIDYIRRKKPITYFFDMSPYSPLNEASAEHSASLNETEKELYDAIGKLKEAYRDVILLRKIEGFSIVETAEILDWKEEKVRVTLSRAMKALKKQLEKEGYQHEAI</sequence>
<accession>A0ABS6JE20</accession>
<dbReference type="InterPro" id="IPR013249">
    <property type="entry name" value="RNA_pol_sigma70_r4_t2"/>
</dbReference>
<keyword evidence="7" id="KW-1185">Reference proteome</keyword>
<dbReference type="CDD" id="cd06171">
    <property type="entry name" value="Sigma70_r4"/>
    <property type="match status" value="1"/>
</dbReference>
<evidence type="ECO:0000313" key="7">
    <source>
        <dbReference type="Proteomes" id="UP000784880"/>
    </source>
</evidence>
<dbReference type="Pfam" id="PF08281">
    <property type="entry name" value="Sigma70_r4_2"/>
    <property type="match status" value="1"/>
</dbReference>
<keyword evidence="3" id="KW-0804">Transcription</keyword>
<dbReference type="InterPro" id="IPR039425">
    <property type="entry name" value="RNA_pol_sigma-70-like"/>
</dbReference>
<evidence type="ECO:0000256" key="2">
    <source>
        <dbReference type="ARBA" id="ARBA00023082"/>
    </source>
</evidence>
<dbReference type="InterPro" id="IPR014284">
    <property type="entry name" value="RNA_pol_sigma-70_dom"/>
</dbReference>
<dbReference type="InterPro" id="IPR007627">
    <property type="entry name" value="RNA_pol_sigma70_r2"/>
</dbReference>
<keyword evidence="2" id="KW-0731">Sigma factor</keyword>
<feature type="domain" description="RNA polymerase sigma-70 region 2" evidence="4">
    <location>
        <begin position="9"/>
        <end position="73"/>
    </location>
</feature>
<dbReference type="PANTHER" id="PTHR43133">
    <property type="entry name" value="RNA POLYMERASE ECF-TYPE SIGMA FACTO"/>
    <property type="match status" value="1"/>
</dbReference>
<keyword evidence="1" id="KW-0805">Transcription regulation</keyword>
<dbReference type="Proteomes" id="UP000784880">
    <property type="component" value="Unassembled WGS sequence"/>
</dbReference>
<evidence type="ECO:0000259" key="4">
    <source>
        <dbReference type="Pfam" id="PF04542"/>
    </source>
</evidence>
<comment type="caution">
    <text evidence="6">The sequence shown here is derived from an EMBL/GenBank/DDBJ whole genome shotgun (WGS) entry which is preliminary data.</text>
</comment>
<evidence type="ECO:0000256" key="1">
    <source>
        <dbReference type="ARBA" id="ARBA00023015"/>
    </source>
</evidence>
<dbReference type="Pfam" id="PF04542">
    <property type="entry name" value="Sigma70_r2"/>
    <property type="match status" value="1"/>
</dbReference>
<dbReference type="EMBL" id="JAHQCS010000038">
    <property type="protein sequence ID" value="MBU9710588.1"/>
    <property type="molecule type" value="Genomic_DNA"/>
</dbReference>